<proteinExistence type="predicted"/>
<dbReference type="AlphaFoldDB" id="A0A6G1CNP9"/>
<sequence>MKQVHVLLKLLANLKEGLIGDRVHPSYEYRWKEDPTRESAEIHHVENAKQSLVDATKAVFKVIKPDEAVPSSVAAVDILPRLLVAPENPHIT</sequence>
<accession>A0A6G1CNP9</accession>
<evidence type="ECO:0000313" key="2">
    <source>
        <dbReference type="Proteomes" id="UP000479710"/>
    </source>
</evidence>
<dbReference type="Proteomes" id="UP000479710">
    <property type="component" value="Unassembled WGS sequence"/>
</dbReference>
<comment type="caution">
    <text evidence="1">The sequence shown here is derived from an EMBL/GenBank/DDBJ whole genome shotgun (WGS) entry which is preliminary data.</text>
</comment>
<reference evidence="1 2" key="1">
    <citation type="submission" date="2019-11" db="EMBL/GenBank/DDBJ databases">
        <title>Whole genome sequence of Oryza granulata.</title>
        <authorList>
            <person name="Li W."/>
        </authorList>
    </citation>
    <scope>NUCLEOTIDE SEQUENCE [LARGE SCALE GENOMIC DNA]</scope>
    <source>
        <strain evidence="2">cv. Menghai</strain>
        <tissue evidence="1">Leaf</tissue>
    </source>
</reference>
<gene>
    <name evidence="1" type="ORF">E2562_000315</name>
</gene>
<dbReference type="EMBL" id="SPHZ02000008">
    <property type="protein sequence ID" value="KAF0901434.1"/>
    <property type="molecule type" value="Genomic_DNA"/>
</dbReference>
<keyword evidence="2" id="KW-1185">Reference proteome</keyword>
<protein>
    <submittedName>
        <fullName evidence="1">Uncharacterized protein</fullName>
    </submittedName>
</protein>
<name>A0A6G1CNP9_9ORYZ</name>
<evidence type="ECO:0000313" key="1">
    <source>
        <dbReference type="EMBL" id="KAF0901434.1"/>
    </source>
</evidence>
<organism evidence="1 2">
    <name type="scientific">Oryza meyeriana var. granulata</name>
    <dbReference type="NCBI Taxonomy" id="110450"/>
    <lineage>
        <taxon>Eukaryota</taxon>
        <taxon>Viridiplantae</taxon>
        <taxon>Streptophyta</taxon>
        <taxon>Embryophyta</taxon>
        <taxon>Tracheophyta</taxon>
        <taxon>Spermatophyta</taxon>
        <taxon>Magnoliopsida</taxon>
        <taxon>Liliopsida</taxon>
        <taxon>Poales</taxon>
        <taxon>Poaceae</taxon>
        <taxon>BOP clade</taxon>
        <taxon>Oryzoideae</taxon>
        <taxon>Oryzeae</taxon>
        <taxon>Oryzinae</taxon>
        <taxon>Oryza</taxon>
        <taxon>Oryza meyeriana</taxon>
    </lineage>
</organism>